<comment type="caution">
    <text evidence="1">The sequence shown here is derived from an EMBL/GenBank/DDBJ whole genome shotgun (WGS) entry which is preliminary data.</text>
</comment>
<dbReference type="Proteomes" id="UP000824533">
    <property type="component" value="Linkage Group LG11"/>
</dbReference>
<reference evidence="1 2" key="1">
    <citation type="journal article" date="2021" name="Front. Genet.">
        <title>Chromosome-Level Genome Assembly Reveals Significant Gene Expansion in the Toll and IMD Signaling Pathways of Dendrolimus kikuchii.</title>
        <authorList>
            <person name="Zhou J."/>
            <person name="Wu P."/>
            <person name="Xiong Z."/>
            <person name="Liu N."/>
            <person name="Zhao N."/>
            <person name="Ji M."/>
            <person name="Qiu Y."/>
            <person name="Yang B."/>
        </authorList>
    </citation>
    <scope>NUCLEOTIDE SEQUENCE [LARGE SCALE GENOMIC DNA]</scope>
    <source>
        <strain evidence="1">Ann1</strain>
    </source>
</reference>
<evidence type="ECO:0000313" key="2">
    <source>
        <dbReference type="Proteomes" id="UP000824533"/>
    </source>
</evidence>
<keyword evidence="2" id="KW-1185">Reference proteome</keyword>
<name>A0ACC1D1N8_9NEOP</name>
<sequence>MSAATHCDNSKRTPCERRAGTVGTICYYEASTVSDELRKYPVLGFDNEKRIVAHILKLGDAGFPPDRIVIRQLAYQFAEKLGLKHTFNNESKMAGPQWLKINVNTKIDYQIVVYLR</sequence>
<gene>
    <name evidence="1" type="ORF">K1T71_006634</name>
</gene>
<protein>
    <submittedName>
        <fullName evidence="1">Uncharacterized protein</fullName>
    </submittedName>
</protein>
<dbReference type="EMBL" id="CM034397">
    <property type="protein sequence ID" value="KAJ0177761.1"/>
    <property type="molecule type" value="Genomic_DNA"/>
</dbReference>
<proteinExistence type="predicted"/>
<evidence type="ECO:0000313" key="1">
    <source>
        <dbReference type="EMBL" id="KAJ0177761.1"/>
    </source>
</evidence>
<organism evidence="1 2">
    <name type="scientific">Dendrolimus kikuchii</name>
    <dbReference type="NCBI Taxonomy" id="765133"/>
    <lineage>
        <taxon>Eukaryota</taxon>
        <taxon>Metazoa</taxon>
        <taxon>Ecdysozoa</taxon>
        <taxon>Arthropoda</taxon>
        <taxon>Hexapoda</taxon>
        <taxon>Insecta</taxon>
        <taxon>Pterygota</taxon>
        <taxon>Neoptera</taxon>
        <taxon>Endopterygota</taxon>
        <taxon>Lepidoptera</taxon>
        <taxon>Glossata</taxon>
        <taxon>Ditrysia</taxon>
        <taxon>Bombycoidea</taxon>
        <taxon>Lasiocampidae</taxon>
        <taxon>Dendrolimus</taxon>
    </lineage>
</organism>
<accession>A0ACC1D1N8</accession>